<proteinExistence type="inferred from homology"/>
<gene>
    <name evidence="5" type="ORF">SAMN05421874_116107</name>
</gene>
<dbReference type="EMBL" id="FNFB01000016">
    <property type="protein sequence ID" value="SDL14044.1"/>
    <property type="molecule type" value="Genomic_DNA"/>
</dbReference>
<sequence length="217" mass="22133">MLRKLMIVAVLALTAACSSGGGAGAELPSGPELMTKAAEAMKTVKTAGFSITTEGKPNVPVRTADGRLTAAGDADGTITLDVLGTLQEVSFTLVGDTVHFKGPTGGYQKMTREQLAQLYDPSVILKPTKGIAQLLASATDPKVEAVDGDAYRVAATFSGQVLGQIVPGVTQGVTGTVWIDRATSRLSKAGVPLQGGTVTVSFSDYDAPITITPPAAG</sequence>
<accession>A0A1G9HMT5</accession>
<comment type="similarity">
    <text evidence="2">Belongs to the LppX/LprAFG lipoprotein family.</text>
</comment>
<feature type="chain" id="PRO_5038422300" evidence="4">
    <location>
        <begin position="24"/>
        <end position="217"/>
    </location>
</feature>
<name>A0A1G9HMT5_9ACTN</name>
<evidence type="ECO:0000256" key="1">
    <source>
        <dbReference type="ARBA" id="ARBA00004196"/>
    </source>
</evidence>
<organism evidence="5 6">
    <name type="scientific">Nonomuraea maritima</name>
    <dbReference type="NCBI Taxonomy" id="683260"/>
    <lineage>
        <taxon>Bacteria</taxon>
        <taxon>Bacillati</taxon>
        <taxon>Actinomycetota</taxon>
        <taxon>Actinomycetes</taxon>
        <taxon>Streptosporangiales</taxon>
        <taxon>Streptosporangiaceae</taxon>
        <taxon>Nonomuraea</taxon>
    </lineage>
</organism>
<feature type="signal peptide" evidence="4">
    <location>
        <begin position="1"/>
        <end position="23"/>
    </location>
</feature>
<dbReference type="RefSeq" id="WP_090769292.1">
    <property type="nucleotide sequence ID" value="NZ_FNFB01000016.1"/>
</dbReference>
<evidence type="ECO:0000256" key="2">
    <source>
        <dbReference type="ARBA" id="ARBA00009194"/>
    </source>
</evidence>
<dbReference type="InterPro" id="IPR009830">
    <property type="entry name" value="LppX/LprAFG"/>
</dbReference>
<dbReference type="GO" id="GO:0030313">
    <property type="term" value="C:cell envelope"/>
    <property type="evidence" value="ECO:0007669"/>
    <property type="project" value="UniProtKB-SubCell"/>
</dbReference>
<evidence type="ECO:0000313" key="6">
    <source>
        <dbReference type="Proteomes" id="UP000198683"/>
    </source>
</evidence>
<dbReference type="OrthoDB" id="4763237at2"/>
<dbReference type="PROSITE" id="PS51257">
    <property type="entry name" value="PROKAR_LIPOPROTEIN"/>
    <property type="match status" value="1"/>
</dbReference>
<keyword evidence="5" id="KW-0449">Lipoprotein</keyword>
<keyword evidence="3" id="KW-0472">Membrane</keyword>
<dbReference type="InterPro" id="IPR029046">
    <property type="entry name" value="LolA/LolB/LppX"/>
</dbReference>
<dbReference type="Gene3D" id="2.50.20.20">
    <property type="match status" value="1"/>
</dbReference>
<dbReference type="SUPFAM" id="SSF89392">
    <property type="entry name" value="Prokaryotic lipoproteins and lipoprotein localization factors"/>
    <property type="match status" value="1"/>
</dbReference>
<dbReference type="AlphaFoldDB" id="A0A1G9HMT5"/>
<comment type="subcellular location">
    <subcellularLocation>
        <location evidence="1">Cell envelope</location>
    </subcellularLocation>
</comment>
<protein>
    <submittedName>
        <fullName evidence="5">Lipoprotein LprG</fullName>
    </submittedName>
</protein>
<reference evidence="5 6" key="1">
    <citation type="submission" date="2016-10" db="EMBL/GenBank/DDBJ databases">
        <authorList>
            <person name="de Groot N.N."/>
        </authorList>
    </citation>
    <scope>NUCLEOTIDE SEQUENCE [LARGE SCALE GENOMIC DNA]</scope>
    <source>
        <strain evidence="5 6">CGMCC 4.5681</strain>
    </source>
</reference>
<dbReference type="Pfam" id="PF07161">
    <property type="entry name" value="LppX_LprAFG"/>
    <property type="match status" value="1"/>
</dbReference>
<evidence type="ECO:0000313" key="5">
    <source>
        <dbReference type="EMBL" id="SDL14044.1"/>
    </source>
</evidence>
<dbReference type="STRING" id="683260.SAMN05421874_116107"/>
<keyword evidence="6" id="KW-1185">Reference proteome</keyword>
<dbReference type="Proteomes" id="UP000198683">
    <property type="component" value="Unassembled WGS sequence"/>
</dbReference>
<evidence type="ECO:0000256" key="3">
    <source>
        <dbReference type="ARBA" id="ARBA00022475"/>
    </source>
</evidence>
<keyword evidence="3" id="KW-1003">Cell membrane</keyword>
<keyword evidence="4" id="KW-0732">Signal</keyword>
<dbReference type="CDD" id="cd16334">
    <property type="entry name" value="LppX-like"/>
    <property type="match status" value="1"/>
</dbReference>
<evidence type="ECO:0000256" key="4">
    <source>
        <dbReference type="SAM" id="SignalP"/>
    </source>
</evidence>